<dbReference type="Pfam" id="PF12770">
    <property type="entry name" value="CHAT"/>
    <property type="match status" value="1"/>
</dbReference>
<protein>
    <submittedName>
        <fullName evidence="3">CHAT domain-containing protein</fullName>
    </submittedName>
</protein>
<dbReference type="InterPro" id="IPR024983">
    <property type="entry name" value="CHAT_dom"/>
</dbReference>
<feature type="region of interest" description="Disordered" evidence="1">
    <location>
        <begin position="34"/>
        <end position="55"/>
    </location>
</feature>
<keyword evidence="4" id="KW-1185">Reference proteome</keyword>
<evidence type="ECO:0000313" key="4">
    <source>
        <dbReference type="Proteomes" id="UP001204953"/>
    </source>
</evidence>
<accession>A0AAE3KNX8</accession>
<comment type="caution">
    <text evidence="3">The sequence shown here is derived from an EMBL/GenBank/DDBJ whole genome shotgun (WGS) entry which is preliminary data.</text>
</comment>
<gene>
    <name evidence="3" type="ORF">NJ959_11760</name>
</gene>
<reference evidence="3" key="1">
    <citation type="submission" date="2022-06" db="EMBL/GenBank/DDBJ databases">
        <title>New cyanobacteria of genus Symplocastrum in benthos of Lake Baikal.</title>
        <authorList>
            <person name="Sorokovikova E."/>
            <person name="Tikhonova I."/>
            <person name="Krasnopeev A."/>
            <person name="Evseev P."/>
            <person name="Gladkikh A."/>
            <person name="Belykh O."/>
        </authorList>
    </citation>
    <scope>NUCLEOTIDE SEQUENCE</scope>
    <source>
        <strain evidence="3">BBK-W-15</strain>
    </source>
</reference>
<dbReference type="AlphaFoldDB" id="A0AAE3KNX8"/>
<evidence type="ECO:0000259" key="2">
    <source>
        <dbReference type="Pfam" id="PF12770"/>
    </source>
</evidence>
<organism evidence="3 4">
    <name type="scientific">Limnofasciculus baicalensis BBK-W-15</name>
    <dbReference type="NCBI Taxonomy" id="2699891"/>
    <lineage>
        <taxon>Bacteria</taxon>
        <taxon>Bacillati</taxon>
        <taxon>Cyanobacteriota</taxon>
        <taxon>Cyanophyceae</taxon>
        <taxon>Coleofasciculales</taxon>
        <taxon>Coleofasciculaceae</taxon>
        <taxon>Limnofasciculus</taxon>
        <taxon>Limnofasciculus baicalensis</taxon>
    </lineage>
</organism>
<dbReference type="EMBL" id="JAMZMM010000094">
    <property type="protein sequence ID" value="MCP2729133.1"/>
    <property type="molecule type" value="Genomic_DNA"/>
</dbReference>
<evidence type="ECO:0000313" key="3">
    <source>
        <dbReference type="EMBL" id="MCP2729133.1"/>
    </source>
</evidence>
<proteinExistence type="predicted"/>
<sequence>MAADGVTDVTDGVSAADGVTDVTDGVSVVRMEIGNSISPTPQEKGDNRGLVIGKKSSPPVKVKPTTYLGDKFRIRLIPSCQILYYCQQRESIEVQPMMGIVEDATEDLIFTRYECETIAKSYKVAPEMRLQGRQATVNNYKTLAKQVQILHSSHHAKSNPMKPLESVLRLGDGVLTLGQLLSPGWRMPNLLDVFACCCEVNFNFNEITDDLLSLATGFLCAGARNVVSTQWSVDDLASALLAIFYYHFRRAGMSRSQALQESQFKLRNLTGEEFVRDYQGEMAEHLQYQYDMAISACDEAKLSGDEEEFEKWQDLGDKIQLRLRDLKSFGEKDLPFIHPFYWGGFVSHGLA</sequence>
<evidence type="ECO:0000256" key="1">
    <source>
        <dbReference type="SAM" id="MobiDB-lite"/>
    </source>
</evidence>
<dbReference type="RefSeq" id="WP_254011919.1">
    <property type="nucleotide sequence ID" value="NZ_JAMZMM010000094.1"/>
</dbReference>
<dbReference type="Proteomes" id="UP001204953">
    <property type="component" value="Unassembled WGS sequence"/>
</dbReference>
<name>A0AAE3KNX8_9CYAN</name>
<feature type="domain" description="CHAT" evidence="2">
    <location>
        <begin position="65"/>
        <end position="349"/>
    </location>
</feature>